<feature type="compositionally biased region" description="Low complexity" evidence="1">
    <location>
        <begin position="479"/>
        <end position="523"/>
    </location>
</feature>
<reference evidence="2" key="1">
    <citation type="submission" date="2023-03" db="EMBL/GenBank/DDBJ databases">
        <title>Massive genome expansion in bonnet fungi (Mycena s.s.) driven by repeated elements and novel gene families across ecological guilds.</title>
        <authorList>
            <consortium name="Lawrence Berkeley National Laboratory"/>
            <person name="Harder C.B."/>
            <person name="Miyauchi S."/>
            <person name="Viragh M."/>
            <person name="Kuo A."/>
            <person name="Thoen E."/>
            <person name="Andreopoulos B."/>
            <person name="Lu D."/>
            <person name="Skrede I."/>
            <person name="Drula E."/>
            <person name="Henrissat B."/>
            <person name="Morin E."/>
            <person name="Kohler A."/>
            <person name="Barry K."/>
            <person name="LaButti K."/>
            <person name="Morin E."/>
            <person name="Salamov A."/>
            <person name="Lipzen A."/>
            <person name="Mereny Z."/>
            <person name="Hegedus B."/>
            <person name="Baldrian P."/>
            <person name="Stursova M."/>
            <person name="Weitz H."/>
            <person name="Taylor A."/>
            <person name="Grigoriev I.V."/>
            <person name="Nagy L.G."/>
            <person name="Martin F."/>
            <person name="Kauserud H."/>
        </authorList>
    </citation>
    <scope>NUCLEOTIDE SEQUENCE</scope>
    <source>
        <strain evidence="2">CBHHK002</strain>
    </source>
</reference>
<evidence type="ECO:0000256" key="1">
    <source>
        <dbReference type="SAM" id="MobiDB-lite"/>
    </source>
</evidence>
<gene>
    <name evidence="2" type="ORF">DFH08DRAFT_996498</name>
</gene>
<dbReference type="AlphaFoldDB" id="A0AAD6YY11"/>
<feature type="region of interest" description="Disordered" evidence="1">
    <location>
        <begin position="270"/>
        <end position="387"/>
    </location>
</feature>
<evidence type="ECO:0000313" key="2">
    <source>
        <dbReference type="EMBL" id="KAJ7300997.1"/>
    </source>
</evidence>
<proteinExistence type="predicted"/>
<feature type="compositionally biased region" description="Low complexity" evidence="1">
    <location>
        <begin position="906"/>
        <end position="929"/>
    </location>
</feature>
<dbReference type="EMBL" id="JARIHO010000147">
    <property type="protein sequence ID" value="KAJ7300997.1"/>
    <property type="molecule type" value="Genomic_DNA"/>
</dbReference>
<feature type="compositionally biased region" description="Basic residues" evidence="1">
    <location>
        <begin position="369"/>
        <end position="380"/>
    </location>
</feature>
<protein>
    <submittedName>
        <fullName evidence="2">Uncharacterized protein</fullName>
    </submittedName>
</protein>
<evidence type="ECO:0000313" key="3">
    <source>
        <dbReference type="Proteomes" id="UP001218218"/>
    </source>
</evidence>
<feature type="region of interest" description="Disordered" evidence="1">
    <location>
        <begin position="472"/>
        <end position="523"/>
    </location>
</feature>
<comment type="caution">
    <text evidence="2">The sequence shown here is derived from an EMBL/GenBank/DDBJ whole genome shotgun (WGS) entry which is preliminary data.</text>
</comment>
<accession>A0AAD6YY11</accession>
<feature type="compositionally biased region" description="Low complexity" evidence="1">
    <location>
        <begin position="271"/>
        <end position="283"/>
    </location>
</feature>
<dbReference type="Proteomes" id="UP001218218">
    <property type="component" value="Unassembled WGS sequence"/>
</dbReference>
<sequence length="958" mass="100306">MCYATQKSDIEHHLSFELVGDMTSSDRDFEFQCSFCHYKGHAHQRSRTRSITVEERRRRSIEVSKRPVVTAGASGGQDGTVRGVDVAENATRRRVIELVLPALARKAEHTAGRGLGRDWAKRGGPLFRTVITVGFPTPLGRSSVGCSAPELGPLNHSDVFAYHHKAQTTSSHNPVDHLQPPLCHPQQDTQTQPLALEPYPPHHPTFVAHNRQFLGRRPPRGDDGLTRNVKQQNNAWPPGPTLTLLSPPRSLSPVDAARLWYAPDVLRTKARAPGAAPASSAPPLRRRRKAATCTTTTTPSPPALAPPSTATGTCPTRPARTPPLKTSATPLPTPRPARDQSPASVAELPMEDFPPLVAPTPAAPTARNKSGKKEKGKKRAIQQPELTPCEEVVGEDDPHLAADIALATAASLGLPTVLDHATPGASASRSGPASPSKRLRTNAVGGAASDMGQSPFLLPVETDVAGVNAGHAETPEAGATSPASAPNRNPASAAQVVTASSTNPPAVTTAAPPAPSATIAASTAPAPAAHATTASHLEPVAAAPTLAATAHAGGAGSYAAAAAAAPAAAVVPNMPPAPAAAVQRIANNAAAAPAGTAWRTQDGNPPRGSYVPTPYGGFPAFVYSHTLLTQGMPATLMPLYDEVPHPKFFIVVSGGNGATIQTHGLIRVTIGDLLNVDPTSFHLGTPPATASGPSQVLWLVAGLPPHLAQAVIDQQVVSTSRITLFVIPYDMPVIGYVGTFGGFTLPNSQGGADAARDLLQAAIRTDREIAQFVQTHRDAFGPHISAEQAWDIFSNSVAVEGIELLVNNTTTVAWHLHVTPPTNDNGAWLQLRRLFGRLCVMTALHGTARLQRSYRCRICPSITHPTGLCPLPRLPGWLGPTPATIAALEDASRQAATRAQDHIRGNAEAGSSAAPRAGANRGPGTAAAAKKPRKDLGKTKKGGDPKGKGKRREHDDFF</sequence>
<feature type="region of interest" description="Disordered" evidence="1">
    <location>
        <begin position="890"/>
        <end position="958"/>
    </location>
</feature>
<feature type="region of interest" description="Disordered" evidence="1">
    <location>
        <begin position="215"/>
        <end position="248"/>
    </location>
</feature>
<feature type="compositionally biased region" description="Basic and acidic residues" evidence="1">
    <location>
        <begin position="934"/>
        <end position="958"/>
    </location>
</feature>
<organism evidence="2 3">
    <name type="scientific">Mycena albidolilacea</name>
    <dbReference type="NCBI Taxonomy" id="1033008"/>
    <lineage>
        <taxon>Eukaryota</taxon>
        <taxon>Fungi</taxon>
        <taxon>Dikarya</taxon>
        <taxon>Basidiomycota</taxon>
        <taxon>Agaricomycotina</taxon>
        <taxon>Agaricomycetes</taxon>
        <taxon>Agaricomycetidae</taxon>
        <taxon>Agaricales</taxon>
        <taxon>Marasmiineae</taxon>
        <taxon>Mycenaceae</taxon>
        <taxon>Mycena</taxon>
    </lineage>
</organism>
<keyword evidence="3" id="KW-1185">Reference proteome</keyword>
<name>A0AAD6YY11_9AGAR</name>